<evidence type="ECO:0000256" key="4">
    <source>
        <dbReference type="ARBA" id="ARBA00022801"/>
    </source>
</evidence>
<proteinExistence type="inferred from homology"/>
<comment type="subunit">
    <text evidence="2 6">Homodimer.</text>
</comment>
<dbReference type="HOGENOM" id="CLU_145265_4_0_7"/>
<dbReference type="Gene3D" id="3.30.70.240">
    <property type="match status" value="1"/>
</dbReference>
<keyword evidence="4 6" id="KW-0378">Hydrolase</keyword>
<evidence type="ECO:0000256" key="6">
    <source>
        <dbReference type="PIRNR" id="PIRNR002882"/>
    </source>
</evidence>
<evidence type="ECO:0000256" key="3">
    <source>
        <dbReference type="ARBA" id="ARBA00022722"/>
    </source>
</evidence>
<keyword evidence="3 6" id="KW-0540">Nuclease</keyword>
<dbReference type="GO" id="GO:0003723">
    <property type="term" value="F:RNA binding"/>
    <property type="evidence" value="ECO:0007669"/>
    <property type="project" value="InterPro"/>
</dbReference>
<evidence type="ECO:0000313" key="8">
    <source>
        <dbReference type="Proteomes" id="UP000015920"/>
    </source>
</evidence>
<dbReference type="PATRIC" id="fig|1352356.3.peg.927"/>
<comment type="function">
    <text evidence="6">Cleaves ssRNA, mostly between U:A.</text>
</comment>
<gene>
    <name evidence="7" type="ORF">HPSA20_0942</name>
</gene>
<name>T1UB89_HELPX</name>
<reference evidence="7 8" key="1">
    <citation type="journal article" date="2013" name="Genome Announc.">
        <title>Genome Sequences of Three hpAfrica2 Strains of Helicobacter pylori.</title>
        <authorList>
            <person name="Duncan S.S."/>
            <person name="Bertoli M.T."/>
            <person name="Kersulyte D."/>
            <person name="Valk P.L."/>
            <person name="Tamma S."/>
            <person name="Segal I."/>
            <person name="McClain M.S."/>
            <person name="Cover T.L."/>
            <person name="Berg D.E."/>
        </authorList>
    </citation>
    <scope>NUCLEOTIDE SEQUENCE [LARGE SCALE GENOMIC DNA]</scope>
    <source>
        <strain evidence="7">SouthAfrica20</strain>
    </source>
</reference>
<accession>T1UB89</accession>
<evidence type="ECO:0000256" key="1">
    <source>
        <dbReference type="ARBA" id="ARBA00009653"/>
    </source>
</evidence>
<dbReference type="EC" id="3.1.-.-" evidence="6"/>
<dbReference type="GO" id="GO:0016787">
    <property type="term" value="F:hydrolase activity"/>
    <property type="evidence" value="ECO:0007669"/>
    <property type="project" value="UniProtKB-KW"/>
</dbReference>
<dbReference type="PIRSF" id="PIRSF002882">
    <property type="entry name" value="VapD"/>
    <property type="match status" value="1"/>
</dbReference>
<evidence type="ECO:0000313" key="7">
    <source>
        <dbReference type="EMBL" id="AGT74177.1"/>
    </source>
</evidence>
<sequence>MRFLKKYGEPYNKAYDDLRQELELLGFENTQGSVYVNHSKENTLTQVYKVINKLSQIEWFKKSVRDIRAFKVEDFSDFTEIMKS</sequence>
<evidence type="ECO:0000256" key="2">
    <source>
        <dbReference type="ARBA" id="ARBA00011738"/>
    </source>
</evidence>
<dbReference type="Proteomes" id="UP000015920">
    <property type="component" value="Chromosome"/>
</dbReference>
<dbReference type="AlphaFoldDB" id="T1UB89"/>
<comment type="similarity">
    <text evidence="1 6">Belongs to the VapD ribonuclease family.</text>
</comment>
<dbReference type="InterPro" id="IPR016368">
    <property type="entry name" value="VapD"/>
</dbReference>
<dbReference type="KEGG" id="hpys:HPSA20_0942"/>
<organism evidence="7 8">
    <name type="scientific">Helicobacter pylori SouthAfrica20</name>
    <dbReference type="NCBI Taxonomy" id="1352356"/>
    <lineage>
        <taxon>Bacteria</taxon>
        <taxon>Pseudomonadati</taxon>
        <taxon>Campylobacterota</taxon>
        <taxon>Epsilonproteobacteria</taxon>
        <taxon>Campylobacterales</taxon>
        <taxon>Helicobacteraceae</taxon>
        <taxon>Helicobacter</taxon>
    </lineage>
</organism>
<keyword evidence="5" id="KW-0843">Virulence</keyword>
<dbReference type="EMBL" id="CP006691">
    <property type="protein sequence ID" value="AGT74177.1"/>
    <property type="molecule type" value="Genomic_DNA"/>
</dbReference>
<dbReference type="GO" id="GO:0004518">
    <property type="term" value="F:nuclease activity"/>
    <property type="evidence" value="ECO:0007669"/>
    <property type="project" value="UniProtKB-UniRule"/>
</dbReference>
<evidence type="ECO:0000256" key="5">
    <source>
        <dbReference type="ARBA" id="ARBA00023026"/>
    </source>
</evidence>
<protein>
    <recommendedName>
        <fullName evidence="6">Endoribonuclease VapD</fullName>
        <ecNumber evidence="6">3.1.-.-</ecNumber>
    </recommendedName>
</protein>